<accession>A0A1W0VSV8</accession>
<organism evidence="1 2">
    <name type="scientific">Sorghum bicolor</name>
    <name type="common">Sorghum</name>
    <name type="synonym">Sorghum vulgare</name>
    <dbReference type="NCBI Taxonomy" id="4558"/>
    <lineage>
        <taxon>Eukaryota</taxon>
        <taxon>Viridiplantae</taxon>
        <taxon>Streptophyta</taxon>
        <taxon>Embryophyta</taxon>
        <taxon>Tracheophyta</taxon>
        <taxon>Spermatophyta</taxon>
        <taxon>Magnoliopsida</taxon>
        <taxon>Liliopsida</taxon>
        <taxon>Poales</taxon>
        <taxon>Poaceae</taxon>
        <taxon>PACMAD clade</taxon>
        <taxon>Panicoideae</taxon>
        <taxon>Andropogonodae</taxon>
        <taxon>Andropogoneae</taxon>
        <taxon>Sorghinae</taxon>
        <taxon>Sorghum</taxon>
    </lineage>
</organism>
<evidence type="ECO:0000313" key="1">
    <source>
        <dbReference type="EMBL" id="OQU76362.1"/>
    </source>
</evidence>
<keyword evidence="2" id="KW-1185">Reference proteome</keyword>
<evidence type="ECO:0000313" key="2">
    <source>
        <dbReference type="Proteomes" id="UP000000768"/>
    </source>
</evidence>
<dbReference type="InParanoid" id="A0A1W0VSV8"/>
<reference evidence="2" key="2">
    <citation type="journal article" date="2018" name="Plant J.">
        <title>The Sorghum bicolor reference genome: improved assembly, gene annotations, a transcriptome atlas, and signatures of genome organization.</title>
        <authorList>
            <person name="McCormick R.F."/>
            <person name="Truong S.K."/>
            <person name="Sreedasyam A."/>
            <person name="Jenkins J."/>
            <person name="Shu S."/>
            <person name="Sims D."/>
            <person name="Kennedy M."/>
            <person name="Amirebrahimi M."/>
            <person name="Weers B.D."/>
            <person name="McKinley B."/>
            <person name="Mattison A."/>
            <person name="Morishige D.T."/>
            <person name="Grimwood J."/>
            <person name="Schmutz J."/>
            <person name="Mullet J.E."/>
        </authorList>
    </citation>
    <scope>NUCLEOTIDE SEQUENCE [LARGE SCALE GENOMIC DNA]</scope>
    <source>
        <strain evidence="2">cv. BTx623</strain>
    </source>
</reference>
<dbReference type="Gramene" id="OQU76362">
    <property type="protein sequence ID" value="OQU76362"/>
    <property type="gene ID" value="SORBI_3010G136601"/>
</dbReference>
<dbReference type="Proteomes" id="UP000000768">
    <property type="component" value="Chromosome 10"/>
</dbReference>
<dbReference type="EMBL" id="CM000769">
    <property type="protein sequence ID" value="OQU76362.1"/>
    <property type="molecule type" value="Genomic_DNA"/>
</dbReference>
<gene>
    <name evidence="1" type="ORF">SORBI_3010G136601</name>
</gene>
<name>A0A1W0VSV8_SORBI</name>
<proteinExistence type="predicted"/>
<protein>
    <submittedName>
        <fullName evidence="1">Uncharacterized protein</fullName>
    </submittedName>
</protein>
<reference evidence="1 2" key="1">
    <citation type="journal article" date="2009" name="Nature">
        <title>The Sorghum bicolor genome and the diversification of grasses.</title>
        <authorList>
            <person name="Paterson A.H."/>
            <person name="Bowers J.E."/>
            <person name="Bruggmann R."/>
            <person name="Dubchak I."/>
            <person name="Grimwood J."/>
            <person name="Gundlach H."/>
            <person name="Haberer G."/>
            <person name="Hellsten U."/>
            <person name="Mitros T."/>
            <person name="Poliakov A."/>
            <person name="Schmutz J."/>
            <person name="Spannagl M."/>
            <person name="Tang H."/>
            <person name="Wang X."/>
            <person name="Wicker T."/>
            <person name="Bharti A.K."/>
            <person name="Chapman J."/>
            <person name="Feltus F.A."/>
            <person name="Gowik U."/>
            <person name="Grigoriev I.V."/>
            <person name="Lyons E."/>
            <person name="Maher C.A."/>
            <person name="Martis M."/>
            <person name="Narechania A."/>
            <person name="Otillar R.P."/>
            <person name="Penning B.W."/>
            <person name="Salamov A.A."/>
            <person name="Wang Y."/>
            <person name="Zhang L."/>
            <person name="Carpita N.C."/>
            <person name="Freeling M."/>
            <person name="Gingle A.R."/>
            <person name="Hash C.T."/>
            <person name="Keller B."/>
            <person name="Klein P."/>
            <person name="Kresovich S."/>
            <person name="McCann M.C."/>
            <person name="Ming R."/>
            <person name="Peterson D.G."/>
            <person name="Mehboob-ur-Rahman"/>
            <person name="Ware D."/>
            <person name="Westhoff P."/>
            <person name="Mayer K.F."/>
            <person name="Messing J."/>
            <person name="Rokhsar D.S."/>
        </authorList>
    </citation>
    <scope>NUCLEOTIDE SEQUENCE [LARGE SCALE GENOMIC DNA]</scope>
    <source>
        <strain evidence="2">cv. BTx623</strain>
    </source>
</reference>
<dbReference type="AlphaFoldDB" id="A0A1W0VSV8"/>
<sequence length="49" mass="5619">MMLQALHILEPRISRYESHHSRALQLGNSRAVAHWSNAATVLYSVNILY</sequence>